<keyword evidence="8" id="KW-0732">Signal</keyword>
<comment type="similarity">
    <text evidence="2 7">Belongs to the glycosyl hydrolase 43 family.</text>
</comment>
<dbReference type="CDD" id="cd08998">
    <property type="entry name" value="GH43_Arb43a-like"/>
    <property type="match status" value="1"/>
</dbReference>
<evidence type="ECO:0000256" key="4">
    <source>
        <dbReference type="ARBA" id="ARBA00023295"/>
    </source>
</evidence>
<proteinExistence type="inferred from homology"/>
<gene>
    <name evidence="10" type="ORF">ENH88_09085</name>
</gene>
<keyword evidence="3 7" id="KW-0378">Hydrolase</keyword>
<feature type="active site" description="Proton donor" evidence="5">
    <location>
        <position position="218"/>
    </location>
</feature>
<evidence type="ECO:0000256" key="7">
    <source>
        <dbReference type="RuleBase" id="RU361187"/>
    </source>
</evidence>
<dbReference type="PANTHER" id="PTHR43301:SF3">
    <property type="entry name" value="ARABINAN ENDO-1,5-ALPHA-L-ARABINOSIDASE A-RELATED"/>
    <property type="match status" value="1"/>
</dbReference>
<dbReference type="PANTHER" id="PTHR43301">
    <property type="entry name" value="ARABINAN ENDO-1,5-ALPHA-L-ARABINOSIDASE"/>
    <property type="match status" value="1"/>
</dbReference>
<dbReference type="CDD" id="cd00161">
    <property type="entry name" value="beta-trefoil_Ricin-like"/>
    <property type="match status" value="1"/>
</dbReference>
<dbReference type="SMART" id="SM00458">
    <property type="entry name" value="RICIN"/>
    <property type="match status" value="1"/>
</dbReference>
<reference evidence="10" key="1">
    <citation type="journal article" date="2020" name="mSystems">
        <title>Genome- and Community-Level Interaction Insights into Carbon Utilization and Element Cycling Functions of Hydrothermarchaeota in Hydrothermal Sediment.</title>
        <authorList>
            <person name="Zhou Z."/>
            <person name="Liu Y."/>
            <person name="Xu W."/>
            <person name="Pan J."/>
            <person name="Luo Z.H."/>
            <person name="Li M."/>
        </authorList>
    </citation>
    <scope>NUCLEOTIDE SEQUENCE [LARGE SCALE GENOMIC DNA]</scope>
    <source>
        <strain evidence="10">HyVt-346</strain>
    </source>
</reference>
<feature type="signal peptide" evidence="8">
    <location>
        <begin position="1"/>
        <end position="23"/>
    </location>
</feature>
<evidence type="ECO:0000256" key="6">
    <source>
        <dbReference type="PIRSR" id="PIRSR606710-2"/>
    </source>
</evidence>
<dbReference type="AlphaFoldDB" id="A0A7V1CYJ9"/>
<evidence type="ECO:0000259" key="9">
    <source>
        <dbReference type="SMART" id="SM00458"/>
    </source>
</evidence>
<dbReference type="Pfam" id="PF14200">
    <property type="entry name" value="RicinB_lectin_2"/>
    <property type="match status" value="2"/>
</dbReference>
<dbReference type="SUPFAM" id="SSF75005">
    <property type="entry name" value="Arabinanase/levansucrase/invertase"/>
    <property type="match status" value="1"/>
</dbReference>
<comment type="caution">
    <text evidence="10">The sequence shown here is derived from an EMBL/GenBank/DDBJ whole genome shotgun (WGS) entry which is preliminary data.</text>
</comment>
<evidence type="ECO:0000256" key="2">
    <source>
        <dbReference type="ARBA" id="ARBA00009865"/>
    </source>
</evidence>
<feature type="active site" description="Proton acceptor" evidence="5">
    <location>
        <position position="35"/>
    </location>
</feature>
<dbReference type="Pfam" id="PF04616">
    <property type="entry name" value="Glyco_hydro_43"/>
    <property type="match status" value="1"/>
</dbReference>
<feature type="domain" description="Ricin B lectin" evidence="9">
    <location>
        <begin position="346"/>
        <end position="483"/>
    </location>
</feature>
<dbReference type="InterPro" id="IPR006710">
    <property type="entry name" value="Glyco_hydro_43"/>
</dbReference>
<sequence>MFIRFKPLLACLLFMLVSTVTSAAVNLQGTTDIHDPSTIIREDGVYWTFGTGTGASGLPINALYSTDMVNWQRGPSPIAPNTYPSWINSKVPGFDGNFWAPDIIEMKGKYYLYYSAFSASQGMHSAIGVMVTDSLNNPNWQDLGMLVSTNDDPVSSAGFAVNAIDAGVYRDTAGKVWMIYGSHYAGIFIRQLNPDNGKLMNNTRYPAVGSGGDWNEFEAAQVQYINGYYYLFANLADCCKGKESDYYIVMGRSTSPTGPFLDKNNVDMWNYGGSTVLSTEGIYIGPGHFGYLRHGEQDLATIHYYDGNSPTGWPARLDVLKIQFGNDGWPYFSRNLNLGNDTRLRDGRVSITSVLSGKALEVSNAGLSDGDNLVQWGYWGGTNQQWDIVHVGGGYYSITNVASGKSIDVYDWSEDNGGNIVQWALWGGEGQRWLMQYTGNGHYALRSAWSGLALDVFDMGTEDGANIVQWEYWGGEGQQWNINYLD</sequence>
<feature type="chain" id="PRO_5030739568" description="Ricin B lectin domain-containing protein" evidence="8">
    <location>
        <begin position="24"/>
        <end position="486"/>
    </location>
</feature>
<keyword evidence="4 7" id="KW-0326">Glycosidase</keyword>
<evidence type="ECO:0000256" key="1">
    <source>
        <dbReference type="ARBA" id="ARBA00004834"/>
    </source>
</evidence>
<feature type="site" description="Important for catalytic activity, responsible for pKa modulation of the active site Glu and correct orientation of both the proton donor and substrate" evidence="6">
    <location>
        <position position="165"/>
    </location>
</feature>
<dbReference type="Gene3D" id="2.115.10.20">
    <property type="entry name" value="Glycosyl hydrolase domain, family 43"/>
    <property type="match status" value="1"/>
</dbReference>
<dbReference type="InterPro" id="IPR000772">
    <property type="entry name" value="Ricin_B_lectin"/>
</dbReference>
<dbReference type="GO" id="GO:0005975">
    <property type="term" value="P:carbohydrate metabolic process"/>
    <property type="evidence" value="ECO:0007669"/>
    <property type="project" value="InterPro"/>
</dbReference>
<organism evidence="10">
    <name type="scientific">Pseudoalteromonas prydzensis</name>
    <dbReference type="NCBI Taxonomy" id="182141"/>
    <lineage>
        <taxon>Bacteria</taxon>
        <taxon>Pseudomonadati</taxon>
        <taxon>Pseudomonadota</taxon>
        <taxon>Gammaproteobacteria</taxon>
        <taxon>Alteromonadales</taxon>
        <taxon>Pseudoalteromonadaceae</taxon>
        <taxon>Pseudoalteromonas</taxon>
    </lineage>
</organism>
<evidence type="ECO:0000313" key="10">
    <source>
        <dbReference type="EMBL" id="HEA16579.1"/>
    </source>
</evidence>
<evidence type="ECO:0000256" key="3">
    <source>
        <dbReference type="ARBA" id="ARBA00022801"/>
    </source>
</evidence>
<dbReference type="EMBL" id="DRGM01000099">
    <property type="protein sequence ID" value="HEA16579.1"/>
    <property type="molecule type" value="Genomic_DNA"/>
</dbReference>
<dbReference type="InterPro" id="IPR050727">
    <property type="entry name" value="GH43_arabinanases"/>
</dbReference>
<evidence type="ECO:0000256" key="5">
    <source>
        <dbReference type="PIRSR" id="PIRSR606710-1"/>
    </source>
</evidence>
<dbReference type="PROSITE" id="PS50231">
    <property type="entry name" value="RICIN_B_LECTIN"/>
    <property type="match status" value="1"/>
</dbReference>
<accession>A0A7V1CYJ9</accession>
<dbReference type="InterPro" id="IPR023296">
    <property type="entry name" value="Glyco_hydro_beta-prop_sf"/>
</dbReference>
<dbReference type="SUPFAM" id="SSF50370">
    <property type="entry name" value="Ricin B-like lectins"/>
    <property type="match status" value="1"/>
</dbReference>
<evidence type="ECO:0000256" key="8">
    <source>
        <dbReference type="SAM" id="SignalP"/>
    </source>
</evidence>
<dbReference type="InterPro" id="IPR035992">
    <property type="entry name" value="Ricin_B-like_lectins"/>
</dbReference>
<comment type="pathway">
    <text evidence="1">Glycan metabolism; L-arabinan degradation.</text>
</comment>
<dbReference type="GO" id="GO:0004553">
    <property type="term" value="F:hydrolase activity, hydrolyzing O-glycosyl compounds"/>
    <property type="evidence" value="ECO:0007669"/>
    <property type="project" value="InterPro"/>
</dbReference>
<dbReference type="Gene3D" id="2.80.10.50">
    <property type="match status" value="3"/>
</dbReference>
<dbReference type="RefSeq" id="WP_304181815.1">
    <property type="nucleotide sequence ID" value="NZ_DRGM01000099.1"/>
</dbReference>
<dbReference type="Proteomes" id="UP000886188">
    <property type="component" value="Unassembled WGS sequence"/>
</dbReference>
<protein>
    <recommendedName>
        <fullName evidence="9">Ricin B lectin domain-containing protein</fullName>
    </recommendedName>
</protein>
<name>A0A7V1CYJ9_9GAMM</name>